<evidence type="ECO:0000313" key="4">
    <source>
        <dbReference type="Proteomes" id="UP001152797"/>
    </source>
</evidence>
<reference evidence="2" key="1">
    <citation type="submission" date="2022-10" db="EMBL/GenBank/DDBJ databases">
        <authorList>
            <person name="Chen Y."/>
            <person name="Dougan E. K."/>
            <person name="Chan C."/>
            <person name="Rhodes N."/>
            <person name="Thang M."/>
        </authorList>
    </citation>
    <scope>NUCLEOTIDE SEQUENCE</scope>
</reference>
<accession>A0A9P1CLU2</accession>
<dbReference type="AlphaFoldDB" id="A0A9P1CLU2"/>
<dbReference type="EMBL" id="CAMXCT010001729">
    <property type="protein sequence ID" value="CAI3992561.1"/>
    <property type="molecule type" value="Genomic_DNA"/>
</dbReference>
<sequence>MEALLERTLNRIENLEGKMSEQARTVTPADQPKEVSPQTAKPSEKPKGIPEPSPEDEVSESEGSDDDDDEWVTTPSGQRVNITSDALRMRARRMCERKPTGRCNVDSATAEAYKTGGESRELLEMALLECLAKHGVSRKSYKKVKADFVTKCRLVRERLESRQTEVKGKWMTQEAMRKQFSVKSIKSMVAYCTRFPESLVRAWKYDDKVSEYFVITDDHALHKKEDTTAERHETELDET</sequence>
<reference evidence="3" key="2">
    <citation type="submission" date="2024-04" db="EMBL/GenBank/DDBJ databases">
        <authorList>
            <person name="Chen Y."/>
            <person name="Shah S."/>
            <person name="Dougan E. K."/>
            <person name="Thang M."/>
            <person name="Chan C."/>
        </authorList>
    </citation>
    <scope>NUCLEOTIDE SEQUENCE [LARGE SCALE GENOMIC DNA]</scope>
</reference>
<dbReference type="EMBL" id="CAMXCT030001729">
    <property type="protein sequence ID" value="CAL4779873.1"/>
    <property type="molecule type" value="Genomic_DNA"/>
</dbReference>
<dbReference type="EMBL" id="CAMXCT020001729">
    <property type="protein sequence ID" value="CAL1145936.1"/>
    <property type="molecule type" value="Genomic_DNA"/>
</dbReference>
<feature type="compositionally biased region" description="Acidic residues" evidence="1">
    <location>
        <begin position="53"/>
        <end position="71"/>
    </location>
</feature>
<name>A0A9P1CLU2_9DINO</name>
<keyword evidence="4" id="KW-1185">Reference proteome</keyword>
<dbReference type="Proteomes" id="UP001152797">
    <property type="component" value="Unassembled WGS sequence"/>
</dbReference>
<evidence type="ECO:0000313" key="3">
    <source>
        <dbReference type="EMBL" id="CAL1145936.1"/>
    </source>
</evidence>
<comment type="caution">
    <text evidence="2">The sequence shown here is derived from an EMBL/GenBank/DDBJ whole genome shotgun (WGS) entry which is preliminary data.</text>
</comment>
<proteinExistence type="predicted"/>
<gene>
    <name evidence="2" type="ORF">C1SCF055_LOCUS19382</name>
</gene>
<protein>
    <submittedName>
        <fullName evidence="2">Uncharacterized protein</fullName>
    </submittedName>
</protein>
<evidence type="ECO:0000256" key="1">
    <source>
        <dbReference type="SAM" id="MobiDB-lite"/>
    </source>
</evidence>
<evidence type="ECO:0000313" key="2">
    <source>
        <dbReference type="EMBL" id="CAI3992561.1"/>
    </source>
</evidence>
<feature type="region of interest" description="Disordered" evidence="1">
    <location>
        <begin position="1"/>
        <end position="77"/>
    </location>
</feature>
<feature type="compositionally biased region" description="Basic and acidic residues" evidence="1">
    <location>
        <begin position="1"/>
        <end position="21"/>
    </location>
</feature>
<organism evidence="2">
    <name type="scientific">Cladocopium goreaui</name>
    <dbReference type="NCBI Taxonomy" id="2562237"/>
    <lineage>
        <taxon>Eukaryota</taxon>
        <taxon>Sar</taxon>
        <taxon>Alveolata</taxon>
        <taxon>Dinophyceae</taxon>
        <taxon>Suessiales</taxon>
        <taxon>Symbiodiniaceae</taxon>
        <taxon>Cladocopium</taxon>
    </lineage>
</organism>